<organism evidence="13 14">
    <name type="scientific">Ancylobacter defluvii</name>
    <dbReference type="NCBI Taxonomy" id="1282440"/>
    <lineage>
        <taxon>Bacteria</taxon>
        <taxon>Pseudomonadati</taxon>
        <taxon>Pseudomonadota</taxon>
        <taxon>Alphaproteobacteria</taxon>
        <taxon>Hyphomicrobiales</taxon>
        <taxon>Xanthobacteraceae</taxon>
        <taxon>Ancylobacter</taxon>
    </lineage>
</organism>
<proteinExistence type="inferred from homology"/>
<dbReference type="GO" id="GO:0008360">
    <property type="term" value="P:regulation of cell shape"/>
    <property type="evidence" value="ECO:0007669"/>
    <property type="project" value="UniProtKB-KW"/>
</dbReference>
<dbReference type="Proteomes" id="UP001143330">
    <property type="component" value="Unassembled WGS sequence"/>
</dbReference>
<keyword evidence="11" id="KW-0812">Transmembrane</keyword>
<dbReference type="GO" id="GO:0042834">
    <property type="term" value="F:peptidoglycan binding"/>
    <property type="evidence" value="ECO:0007669"/>
    <property type="project" value="InterPro"/>
</dbReference>
<keyword evidence="4" id="KW-0133">Cell shape</keyword>
<name>A0A9W6JZK7_9HYPH</name>
<feature type="active site" description="Acyl-ester intermediate" evidence="7">
    <location>
        <position position="83"/>
    </location>
</feature>
<evidence type="ECO:0000313" key="13">
    <source>
        <dbReference type="EMBL" id="GLK84233.1"/>
    </source>
</evidence>
<keyword evidence="3" id="KW-0378">Hydrolase</keyword>
<dbReference type="PANTHER" id="PTHR21581">
    <property type="entry name" value="D-ALANYL-D-ALANINE CARBOXYPEPTIDASE"/>
    <property type="match status" value="1"/>
</dbReference>
<protein>
    <submittedName>
        <fullName evidence="13">D-alanyl-D-alanine carboxypeptidase</fullName>
    </submittedName>
</protein>
<dbReference type="SUPFAM" id="SSF110997">
    <property type="entry name" value="Sporulation related repeat"/>
    <property type="match status" value="1"/>
</dbReference>
<reference evidence="13" key="2">
    <citation type="submission" date="2023-01" db="EMBL/GenBank/DDBJ databases">
        <authorList>
            <person name="Sun Q."/>
            <person name="Evtushenko L."/>
        </authorList>
    </citation>
    <scope>NUCLEOTIDE SEQUENCE</scope>
    <source>
        <strain evidence="13">VKM B-2789</strain>
    </source>
</reference>
<evidence type="ECO:0000256" key="7">
    <source>
        <dbReference type="PIRSR" id="PIRSR618044-1"/>
    </source>
</evidence>
<feature type="domain" description="SPOR" evidence="12">
    <location>
        <begin position="498"/>
        <end position="581"/>
    </location>
</feature>
<dbReference type="InterPro" id="IPR036680">
    <property type="entry name" value="SPOR-like_sf"/>
</dbReference>
<keyword evidence="6" id="KW-0961">Cell wall biogenesis/degradation</keyword>
<dbReference type="InterPro" id="IPR001967">
    <property type="entry name" value="Peptidase_S11_N"/>
</dbReference>
<dbReference type="GO" id="GO:0006508">
    <property type="term" value="P:proteolysis"/>
    <property type="evidence" value="ECO:0007669"/>
    <property type="project" value="InterPro"/>
</dbReference>
<dbReference type="EMBL" id="BSFM01000012">
    <property type="protein sequence ID" value="GLK84233.1"/>
    <property type="molecule type" value="Genomic_DNA"/>
</dbReference>
<evidence type="ECO:0000256" key="11">
    <source>
        <dbReference type="SAM" id="Phobius"/>
    </source>
</evidence>
<gene>
    <name evidence="13" type="ORF">GCM10017653_23030</name>
</gene>
<evidence type="ECO:0000256" key="1">
    <source>
        <dbReference type="ARBA" id="ARBA00007164"/>
    </source>
</evidence>
<evidence type="ECO:0000256" key="8">
    <source>
        <dbReference type="PIRSR" id="PIRSR618044-2"/>
    </source>
</evidence>
<feature type="active site" evidence="7">
    <location>
        <position position="143"/>
    </location>
</feature>
<evidence type="ECO:0000256" key="4">
    <source>
        <dbReference type="ARBA" id="ARBA00022960"/>
    </source>
</evidence>
<keyword evidence="11" id="KW-1133">Transmembrane helix</keyword>
<comment type="caution">
    <text evidence="13">The sequence shown here is derived from an EMBL/GenBank/DDBJ whole genome shotgun (WGS) entry which is preliminary data.</text>
</comment>
<dbReference type="SUPFAM" id="SSF56601">
    <property type="entry name" value="beta-lactamase/transpeptidase-like"/>
    <property type="match status" value="1"/>
</dbReference>
<keyword evidence="5" id="KW-0573">Peptidoglycan synthesis</keyword>
<evidence type="ECO:0000259" key="12">
    <source>
        <dbReference type="PROSITE" id="PS51724"/>
    </source>
</evidence>
<sequence>MRLPGTVGTQLLRAGVAILVLSIAGTGIADAAARKKKVSRKKPVAAQVVDTRWHRGHADIVIDANTGRVLHEDNADALRHPASLTKVMTLYLLFEQLDAKRLRLDSRLPVSAYASRQSPTKLGLRAGSTISVEDALQGLITRSANDAAVVIAEAIAGDSDTFAALMTRRARQLGMSRTTFKNPNGLPNPQQVTTARDLAILGRAIQERFPRYYAYFSIRSFNYQGVAIRNHNRMFGRLEGVDGIKTGYTNASGFNLLTSVKNDGRYVIGVVLGGTSGASRDNRMAQLISGTFDRAYAGRQMVARMSSPPAGGGAIEEVAVAQAAPIPTPMAAPAPAVIPIPSGRPNLAMASVVDAPAPDEVDEDTAERASEADPVTTGALPPQRIAMVSQAMPEPAPARTAPLPPPAPSVGSVEPIVPTAVKTVAVAKPSAPVAGFSNQPGILGTLAFTQSAPSGRALPPQIAQAPKPTPTAKPVRLASADPAEIPRQIAETTSRATAAPRSGWAIQIGAFGSEADARAQLAKAKAKAGSALAKVDPYTEQATKGSSTIVRARFAGFDEQSAAQKACKALKGQFGCMIFRN</sequence>
<evidence type="ECO:0000256" key="5">
    <source>
        <dbReference type="ARBA" id="ARBA00022984"/>
    </source>
</evidence>
<reference evidence="13" key="1">
    <citation type="journal article" date="2014" name="Int. J. Syst. Evol. Microbiol.">
        <title>Complete genome sequence of Corynebacterium casei LMG S-19264T (=DSM 44701T), isolated from a smear-ripened cheese.</title>
        <authorList>
            <consortium name="US DOE Joint Genome Institute (JGI-PGF)"/>
            <person name="Walter F."/>
            <person name="Albersmeier A."/>
            <person name="Kalinowski J."/>
            <person name="Ruckert C."/>
        </authorList>
    </citation>
    <scope>NUCLEOTIDE SEQUENCE</scope>
    <source>
        <strain evidence="13">VKM B-2789</strain>
    </source>
</reference>
<dbReference type="AlphaFoldDB" id="A0A9W6JZK7"/>
<feature type="binding site" evidence="8">
    <location>
        <position position="245"/>
    </location>
    <ligand>
        <name>substrate</name>
    </ligand>
</feature>
<evidence type="ECO:0000256" key="10">
    <source>
        <dbReference type="SAM" id="MobiDB-lite"/>
    </source>
</evidence>
<dbReference type="Gene3D" id="3.30.70.1070">
    <property type="entry name" value="Sporulation related repeat"/>
    <property type="match status" value="1"/>
</dbReference>
<dbReference type="InterPro" id="IPR018044">
    <property type="entry name" value="Peptidase_S11"/>
</dbReference>
<dbReference type="GO" id="GO:0071555">
    <property type="term" value="P:cell wall organization"/>
    <property type="evidence" value="ECO:0007669"/>
    <property type="project" value="UniProtKB-KW"/>
</dbReference>
<evidence type="ECO:0000256" key="3">
    <source>
        <dbReference type="ARBA" id="ARBA00022801"/>
    </source>
</evidence>
<dbReference type="Pfam" id="PF05036">
    <property type="entry name" value="SPOR"/>
    <property type="match status" value="1"/>
</dbReference>
<evidence type="ECO:0000256" key="6">
    <source>
        <dbReference type="ARBA" id="ARBA00023316"/>
    </source>
</evidence>
<keyword evidence="13" id="KW-0121">Carboxypeptidase</keyword>
<dbReference type="Pfam" id="PF00768">
    <property type="entry name" value="Peptidase_S11"/>
    <property type="match status" value="1"/>
</dbReference>
<dbReference type="PANTHER" id="PTHR21581:SF6">
    <property type="entry name" value="TRAFFICKING PROTEIN PARTICLE COMPLEX SUBUNIT 12"/>
    <property type="match status" value="1"/>
</dbReference>
<dbReference type="PRINTS" id="PR00725">
    <property type="entry name" value="DADACBPTASE1"/>
</dbReference>
<dbReference type="PROSITE" id="PS51724">
    <property type="entry name" value="SPOR"/>
    <property type="match status" value="1"/>
</dbReference>
<dbReference type="GO" id="GO:0009252">
    <property type="term" value="P:peptidoglycan biosynthetic process"/>
    <property type="evidence" value="ECO:0007669"/>
    <property type="project" value="UniProtKB-KW"/>
</dbReference>
<feature type="transmembrane region" description="Helical" evidence="11">
    <location>
        <begin position="12"/>
        <end position="33"/>
    </location>
</feature>
<dbReference type="InterPro" id="IPR007730">
    <property type="entry name" value="SPOR-like_dom"/>
</dbReference>
<comment type="similarity">
    <text evidence="1 9">Belongs to the peptidase S11 family.</text>
</comment>
<dbReference type="GO" id="GO:0009002">
    <property type="term" value="F:serine-type D-Ala-D-Ala carboxypeptidase activity"/>
    <property type="evidence" value="ECO:0007669"/>
    <property type="project" value="InterPro"/>
</dbReference>
<feature type="active site" description="Proton acceptor" evidence="7">
    <location>
        <position position="86"/>
    </location>
</feature>
<evidence type="ECO:0000256" key="9">
    <source>
        <dbReference type="RuleBase" id="RU004016"/>
    </source>
</evidence>
<evidence type="ECO:0000313" key="14">
    <source>
        <dbReference type="Proteomes" id="UP001143330"/>
    </source>
</evidence>
<keyword evidence="11" id="KW-0472">Membrane</keyword>
<dbReference type="Gene3D" id="3.40.710.10">
    <property type="entry name" value="DD-peptidase/beta-lactamase superfamily"/>
    <property type="match status" value="1"/>
</dbReference>
<evidence type="ECO:0000256" key="2">
    <source>
        <dbReference type="ARBA" id="ARBA00022729"/>
    </source>
</evidence>
<keyword evidence="2" id="KW-0732">Signal</keyword>
<dbReference type="InterPro" id="IPR012338">
    <property type="entry name" value="Beta-lactam/transpept-like"/>
</dbReference>
<feature type="region of interest" description="Disordered" evidence="10">
    <location>
        <begin position="357"/>
        <end position="378"/>
    </location>
</feature>
<accession>A0A9W6JZK7</accession>
<keyword evidence="13" id="KW-0645">Protease</keyword>
<dbReference type="RefSeq" id="WP_213358530.1">
    <property type="nucleotide sequence ID" value="NZ_BSFM01000012.1"/>
</dbReference>
<keyword evidence="14" id="KW-1185">Reference proteome</keyword>